<dbReference type="InterPro" id="IPR003594">
    <property type="entry name" value="HATPase_dom"/>
</dbReference>
<dbReference type="SUPFAM" id="SSF55874">
    <property type="entry name" value="ATPase domain of HSP90 chaperone/DNA topoisomerase II/histidine kinase"/>
    <property type="match status" value="1"/>
</dbReference>
<sequence>MSEVRAIKSGHTCWSEKLLGEVVLAKLPASVGAARQVALDIVGRDHPRKDDILLIVSELVTNSVLHANRGTSRASVTLRLLASDDLLIVEVRDPGSFSDMPRLGVEPGDFDEGGRGLHLISLLCGGRWSTRSLGAGHERLVWAALPINEQAPSASEVVDARRMMIAH</sequence>
<evidence type="ECO:0000259" key="2">
    <source>
        <dbReference type="Pfam" id="PF13581"/>
    </source>
</evidence>
<keyword evidence="3" id="KW-0418">Kinase</keyword>
<organism evidence="3 4">
    <name type="scientific">Sinosporangium album</name>
    <dbReference type="NCBI Taxonomy" id="504805"/>
    <lineage>
        <taxon>Bacteria</taxon>
        <taxon>Bacillati</taxon>
        <taxon>Actinomycetota</taxon>
        <taxon>Actinomycetes</taxon>
        <taxon>Streptosporangiales</taxon>
        <taxon>Streptosporangiaceae</taxon>
        <taxon>Sinosporangium</taxon>
    </lineage>
</organism>
<dbReference type="InterPro" id="IPR036890">
    <property type="entry name" value="HATPase_C_sf"/>
</dbReference>
<evidence type="ECO:0000313" key="3">
    <source>
        <dbReference type="EMBL" id="SDH09127.1"/>
    </source>
</evidence>
<dbReference type="Gene3D" id="3.30.565.10">
    <property type="entry name" value="Histidine kinase-like ATPase, C-terminal domain"/>
    <property type="match status" value="1"/>
</dbReference>
<dbReference type="Proteomes" id="UP000198923">
    <property type="component" value="Unassembled WGS sequence"/>
</dbReference>
<dbReference type="GO" id="GO:0004674">
    <property type="term" value="F:protein serine/threonine kinase activity"/>
    <property type="evidence" value="ECO:0007669"/>
    <property type="project" value="UniProtKB-KW"/>
</dbReference>
<dbReference type="CDD" id="cd16936">
    <property type="entry name" value="HATPase_RsbW-like"/>
    <property type="match status" value="1"/>
</dbReference>
<dbReference type="Pfam" id="PF13581">
    <property type="entry name" value="HATPase_c_2"/>
    <property type="match status" value="1"/>
</dbReference>
<reference evidence="3 4" key="1">
    <citation type="submission" date="2016-10" db="EMBL/GenBank/DDBJ databases">
        <authorList>
            <person name="de Groot N.N."/>
        </authorList>
    </citation>
    <scope>NUCLEOTIDE SEQUENCE [LARGE SCALE GENOMIC DNA]</scope>
    <source>
        <strain evidence="3 4">CPCC 201354</strain>
    </source>
</reference>
<keyword evidence="3" id="KW-0808">Transferase</keyword>
<gene>
    <name evidence="3" type="ORF">SAMN05421505_11190</name>
</gene>
<dbReference type="EMBL" id="FNCN01000011">
    <property type="protein sequence ID" value="SDH09127.1"/>
    <property type="molecule type" value="Genomic_DNA"/>
</dbReference>
<protein>
    <submittedName>
        <fullName evidence="3">Anti-sigma regulatory factor (Ser/Thr protein kinase)</fullName>
    </submittedName>
</protein>
<dbReference type="InterPro" id="IPR050267">
    <property type="entry name" value="Anti-sigma-factor_SerPK"/>
</dbReference>
<keyword evidence="1" id="KW-0723">Serine/threonine-protein kinase</keyword>
<dbReference type="PANTHER" id="PTHR35526">
    <property type="entry name" value="ANTI-SIGMA-F FACTOR RSBW-RELATED"/>
    <property type="match status" value="1"/>
</dbReference>
<evidence type="ECO:0000313" key="4">
    <source>
        <dbReference type="Proteomes" id="UP000198923"/>
    </source>
</evidence>
<accession>A0A1G7ZKL5</accession>
<dbReference type="STRING" id="504805.SAMN05421505_11190"/>
<evidence type="ECO:0000256" key="1">
    <source>
        <dbReference type="ARBA" id="ARBA00022527"/>
    </source>
</evidence>
<dbReference type="PANTHER" id="PTHR35526:SF3">
    <property type="entry name" value="ANTI-SIGMA-F FACTOR RSBW"/>
    <property type="match status" value="1"/>
</dbReference>
<proteinExistence type="predicted"/>
<name>A0A1G7ZKL5_9ACTN</name>
<feature type="domain" description="Histidine kinase/HSP90-like ATPase" evidence="2">
    <location>
        <begin position="26"/>
        <end position="121"/>
    </location>
</feature>
<dbReference type="AlphaFoldDB" id="A0A1G7ZKL5"/>
<keyword evidence="4" id="KW-1185">Reference proteome</keyword>